<gene>
    <name evidence="2" type="ORF">HD556DRAFT_1237513</name>
</gene>
<feature type="non-terminal residue" evidence="2">
    <location>
        <position position="1"/>
    </location>
</feature>
<protein>
    <submittedName>
        <fullName evidence="2">Uncharacterized protein</fullName>
    </submittedName>
</protein>
<sequence>SIASSITTELPMSSPQESSDFQLRRRRAAKLTHFFGVDYRELIHDILESIEKGVDEERKRGTLRPEEVESLLHKLHHLRTRQDGFLL</sequence>
<dbReference type="GeneID" id="64591669"/>
<reference evidence="2" key="1">
    <citation type="journal article" date="2020" name="New Phytol.">
        <title>Comparative genomics reveals dynamic genome evolution in host specialist ectomycorrhizal fungi.</title>
        <authorList>
            <person name="Lofgren L.A."/>
            <person name="Nguyen N.H."/>
            <person name="Vilgalys R."/>
            <person name="Ruytinx J."/>
            <person name="Liao H.L."/>
            <person name="Branco S."/>
            <person name="Kuo A."/>
            <person name="LaButti K."/>
            <person name="Lipzen A."/>
            <person name="Andreopoulos W."/>
            <person name="Pangilinan J."/>
            <person name="Riley R."/>
            <person name="Hundley H."/>
            <person name="Na H."/>
            <person name="Barry K."/>
            <person name="Grigoriev I.V."/>
            <person name="Stajich J.E."/>
            <person name="Kennedy P.G."/>
        </authorList>
    </citation>
    <scope>NUCLEOTIDE SEQUENCE</scope>
    <source>
        <strain evidence="2">S12</strain>
    </source>
</reference>
<feature type="region of interest" description="Disordered" evidence="1">
    <location>
        <begin position="1"/>
        <end position="21"/>
    </location>
</feature>
<comment type="caution">
    <text evidence="2">The sequence shown here is derived from an EMBL/GenBank/DDBJ whole genome shotgun (WGS) entry which is preliminary data.</text>
</comment>
<dbReference type="AlphaFoldDB" id="A0A9P7APV8"/>
<dbReference type="EMBL" id="JABBWE010000028">
    <property type="protein sequence ID" value="KAG1793863.1"/>
    <property type="molecule type" value="Genomic_DNA"/>
</dbReference>
<organism evidence="2 3">
    <name type="scientific">Suillus plorans</name>
    <dbReference type="NCBI Taxonomy" id="116603"/>
    <lineage>
        <taxon>Eukaryota</taxon>
        <taxon>Fungi</taxon>
        <taxon>Dikarya</taxon>
        <taxon>Basidiomycota</taxon>
        <taxon>Agaricomycotina</taxon>
        <taxon>Agaricomycetes</taxon>
        <taxon>Agaricomycetidae</taxon>
        <taxon>Boletales</taxon>
        <taxon>Suillineae</taxon>
        <taxon>Suillaceae</taxon>
        <taxon>Suillus</taxon>
    </lineage>
</organism>
<evidence type="ECO:0000313" key="3">
    <source>
        <dbReference type="Proteomes" id="UP000719766"/>
    </source>
</evidence>
<dbReference type="OrthoDB" id="354769at2759"/>
<evidence type="ECO:0000313" key="2">
    <source>
        <dbReference type="EMBL" id="KAG1793863.1"/>
    </source>
</evidence>
<evidence type="ECO:0000256" key="1">
    <source>
        <dbReference type="SAM" id="MobiDB-lite"/>
    </source>
</evidence>
<name>A0A9P7APV8_9AGAM</name>
<dbReference type="Proteomes" id="UP000719766">
    <property type="component" value="Unassembled WGS sequence"/>
</dbReference>
<accession>A0A9P7APV8</accession>
<dbReference type="RefSeq" id="XP_041160168.1">
    <property type="nucleotide sequence ID" value="XM_041297905.1"/>
</dbReference>
<proteinExistence type="predicted"/>
<keyword evidence="3" id="KW-1185">Reference proteome</keyword>